<feature type="signal peptide" evidence="1">
    <location>
        <begin position="1"/>
        <end position="27"/>
    </location>
</feature>
<feature type="chain" id="PRO_5045379323" evidence="1">
    <location>
        <begin position="28"/>
        <end position="127"/>
    </location>
</feature>
<comment type="caution">
    <text evidence="2">The sequence shown here is derived from an EMBL/GenBank/DDBJ whole genome shotgun (WGS) entry which is preliminary data.</text>
</comment>
<keyword evidence="1" id="KW-0732">Signal</keyword>
<evidence type="ECO:0000313" key="2">
    <source>
        <dbReference type="EMBL" id="MFD1365501.1"/>
    </source>
</evidence>
<name>A0ABW4A4A9_9ACTN</name>
<proteinExistence type="predicted"/>
<protein>
    <submittedName>
        <fullName evidence="2">Uncharacterized protein</fullName>
    </submittedName>
</protein>
<evidence type="ECO:0000313" key="3">
    <source>
        <dbReference type="Proteomes" id="UP001597183"/>
    </source>
</evidence>
<evidence type="ECO:0000256" key="1">
    <source>
        <dbReference type="SAM" id="SignalP"/>
    </source>
</evidence>
<organism evidence="2 3">
    <name type="scientific">Actinoplanes sichuanensis</name>
    <dbReference type="NCBI Taxonomy" id="512349"/>
    <lineage>
        <taxon>Bacteria</taxon>
        <taxon>Bacillati</taxon>
        <taxon>Actinomycetota</taxon>
        <taxon>Actinomycetes</taxon>
        <taxon>Micromonosporales</taxon>
        <taxon>Micromonosporaceae</taxon>
        <taxon>Actinoplanes</taxon>
    </lineage>
</organism>
<dbReference type="RefSeq" id="WP_317792965.1">
    <property type="nucleotide sequence ID" value="NZ_AP028461.1"/>
</dbReference>
<dbReference type="Proteomes" id="UP001597183">
    <property type="component" value="Unassembled WGS sequence"/>
</dbReference>
<keyword evidence="3" id="KW-1185">Reference proteome</keyword>
<sequence>MRFSRAVGLAAAFGLATGALPAVPAAAAVTPVCTLTIGAAYPPYQGYYLLHVGCTVGNVVSFSVHGSDVWDDDWLFTQRDGYEIIVDGGRLNEDPGAGDEIYAKATVRLPDGSTLNVGTNKVHGRWG</sequence>
<gene>
    <name evidence="2" type="ORF">ACFQ5G_09135</name>
</gene>
<reference evidence="3" key="1">
    <citation type="journal article" date="2019" name="Int. J. Syst. Evol. Microbiol.">
        <title>The Global Catalogue of Microorganisms (GCM) 10K type strain sequencing project: providing services to taxonomists for standard genome sequencing and annotation.</title>
        <authorList>
            <consortium name="The Broad Institute Genomics Platform"/>
            <consortium name="The Broad Institute Genome Sequencing Center for Infectious Disease"/>
            <person name="Wu L."/>
            <person name="Ma J."/>
        </authorList>
    </citation>
    <scope>NUCLEOTIDE SEQUENCE [LARGE SCALE GENOMIC DNA]</scope>
    <source>
        <strain evidence="3">CCM 7526</strain>
    </source>
</reference>
<dbReference type="EMBL" id="JBHTMK010000012">
    <property type="protein sequence ID" value="MFD1365501.1"/>
    <property type="molecule type" value="Genomic_DNA"/>
</dbReference>
<accession>A0ABW4A4A9</accession>